<dbReference type="PANTHER" id="PTHR45648">
    <property type="entry name" value="GDSL LIPASE/ACYLHYDROLASE FAMILY PROTEIN (AFU_ORTHOLOGUE AFUA_4G14700)"/>
    <property type="match status" value="1"/>
</dbReference>
<dbReference type="CDD" id="cd01846">
    <property type="entry name" value="fatty_acyltransferase_like"/>
    <property type="match status" value="1"/>
</dbReference>
<evidence type="ECO:0000313" key="3">
    <source>
        <dbReference type="EMBL" id="CAF2148719.1"/>
    </source>
</evidence>
<comment type="caution">
    <text evidence="4">The sequence shown here is derived from an EMBL/GenBank/DDBJ whole genome shotgun (WGS) entry which is preliminary data.</text>
</comment>
<dbReference type="InterPro" id="IPR051058">
    <property type="entry name" value="GDSL_Est/Lipase"/>
</dbReference>
<name>A0A820D2B4_9BILA</name>
<keyword evidence="1" id="KW-0378">Hydrolase</keyword>
<dbReference type="InterPro" id="IPR036514">
    <property type="entry name" value="SGNH_hydro_sf"/>
</dbReference>
<dbReference type="Gene3D" id="3.40.50.1110">
    <property type="entry name" value="SGNH hydrolase"/>
    <property type="match status" value="2"/>
</dbReference>
<dbReference type="Pfam" id="PF00657">
    <property type="entry name" value="Lipase_GDSL"/>
    <property type="match status" value="1"/>
</dbReference>
<dbReference type="AlphaFoldDB" id="A0A820D2B4"/>
<dbReference type="EMBL" id="CAJNRG010004850">
    <property type="protein sequence ID" value="CAF2069924.1"/>
    <property type="molecule type" value="Genomic_DNA"/>
</dbReference>
<dbReference type="InterPro" id="IPR001087">
    <property type="entry name" value="GDSL"/>
</dbReference>
<sequence length="263" mass="29854">HVHETQSETFRYNIIVCFGDSHSDTVNLYNLTGSKWPINPPYYRGRFSNGNICIEQLGIFNLMNYAYESATTDNDLVPGVTEMNITVPDVRQQISLHKNNTDLTKINFDQTIYIIWAGANDYFLISIYLLAKHIIIVNQPSFQSYPAVVGSNISPYLNQLTLAHNSNLSNVIQSLQLNFSNVSLELFDVYSLITNILMNSSTYGINSTKNGWDTSNHTYIQMCSSPDTYIFIDEYHFTTRVHQRIADNARILLVTSKGTIKAP</sequence>
<dbReference type="EMBL" id="CAJNRF010013419">
    <property type="protein sequence ID" value="CAF2148719.1"/>
    <property type="molecule type" value="Genomic_DNA"/>
</dbReference>
<evidence type="ECO:0000313" key="4">
    <source>
        <dbReference type="EMBL" id="CAF4216620.1"/>
    </source>
</evidence>
<protein>
    <submittedName>
        <fullName evidence="4">Uncharacterized protein</fullName>
    </submittedName>
</protein>
<evidence type="ECO:0000313" key="5">
    <source>
        <dbReference type="Proteomes" id="UP000663842"/>
    </source>
</evidence>
<dbReference type="EMBL" id="CAJOBF010006825">
    <property type="protein sequence ID" value="CAF4216620.1"/>
    <property type="molecule type" value="Genomic_DNA"/>
</dbReference>
<dbReference type="PANTHER" id="PTHR45648:SF22">
    <property type="entry name" value="GDSL LIPASE_ACYLHYDROLASE FAMILY PROTEIN (AFU_ORTHOLOGUE AFUA_4G14700)"/>
    <property type="match status" value="1"/>
</dbReference>
<proteinExistence type="predicted"/>
<gene>
    <name evidence="4" type="ORF">UXM345_LOCUS28864</name>
    <name evidence="3" type="ORF">WKI299_LOCUS29853</name>
    <name evidence="2" type="ORF">XDN619_LOCUS12335</name>
</gene>
<feature type="non-terminal residue" evidence="4">
    <location>
        <position position="1"/>
    </location>
</feature>
<dbReference type="Proteomes" id="UP000663887">
    <property type="component" value="Unassembled WGS sequence"/>
</dbReference>
<dbReference type="Proteomes" id="UP000663856">
    <property type="component" value="Unassembled WGS sequence"/>
</dbReference>
<organism evidence="4 5">
    <name type="scientific">Rotaria magnacalcarata</name>
    <dbReference type="NCBI Taxonomy" id="392030"/>
    <lineage>
        <taxon>Eukaryota</taxon>
        <taxon>Metazoa</taxon>
        <taxon>Spiralia</taxon>
        <taxon>Gnathifera</taxon>
        <taxon>Rotifera</taxon>
        <taxon>Eurotatoria</taxon>
        <taxon>Bdelloidea</taxon>
        <taxon>Philodinida</taxon>
        <taxon>Philodinidae</taxon>
        <taxon>Rotaria</taxon>
    </lineage>
</organism>
<evidence type="ECO:0000313" key="2">
    <source>
        <dbReference type="EMBL" id="CAF2069924.1"/>
    </source>
</evidence>
<accession>A0A820D2B4</accession>
<reference evidence="4" key="1">
    <citation type="submission" date="2021-02" db="EMBL/GenBank/DDBJ databases">
        <authorList>
            <person name="Nowell W R."/>
        </authorList>
    </citation>
    <scope>NUCLEOTIDE SEQUENCE</scope>
</reference>
<dbReference type="SUPFAM" id="SSF52266">
    <property type="entry name" value="SGNH hydrolase"/>
    <property type="match status" value="1"/>
</dbReference>
<evidence type="ECO:0000256" key="1">
    <source>
        <dbReference type="ARBA" id="ARBA00022801"/>
    </source>
</evidence>
<dbReference type="GO" id="GO:0016788">
    <property type="term" value="F:hydrolase activity, acting on ester bonds"/>
    <property type="evidence" value="ECO:0007669"/>
    <property type="project" value="InterPro"/>
</dbReference>
<dbReference type="Proteomes" id="UP000663842">
    <property type="component" value="Unassembled WGS sequence"/>
</dbReference>